<dbReference type="VEuPathDB" id="FungiDB:PYU1_G007380"/>
<proteinExistence type="predicted"/>
<dbReference type="AlphaFoldDB" id="K3WR02"/>
<name>K3WR02_GLOUD</name>
<dbReference type="Proteomes" id="UP000019132">
    <property type="component" value="Unassembled WGS sequence"/>
</dbReference>
<sequence>MLWKHSQLIKTENWLTLFLKKFLSANGVSMMMTNAYTPTQQYSSDDEMLSVLWNEAFRFVVDVMNITPTTALNGDSLCKKLFDADPDVSRLRA</sequence>
<dbReference type="InParanoid" id="K3WR02"/>
<organism evidence="1 2">
    <name type="scientific">Globisporangium ultimum (strain ATCC 200006 / CBS 805.95 / DAOM BR144)</name>
    <name type="common">Pythium ultimum</name>
    <dbReference type="NCBI Taxonomy" id="431595"/>
    <lineage>
        <taxon>Eukaryota</taxon>
        <taxon>Sar</taxon>
        <taxon>Stramenopiles</taxon>
        <taxon>Oomycota</taxon>
        <taxon>Peronosporomycetes</taxon>
        <taxon>Pythiales</taxon>
        <taxon>Pythiaceae</taxon>
        <taxon>Globisporangium</taxon>
    </lineage>
</organism>
<dbReference type="EnsemblProtists" id="PYU1_T007396">
    <property type="protein sequence ID" value="PYU1_T007396"/>
    <property type="gene ID" value="PYU1_G007380"/>
</dbReference>
<dbReference type="HOGENOM" id="CLU_2404365_0_0_1"/>
<protein>
    <submittedName>
        <fullName evidence="1">Uncharacterized protein</fullName>
    </submittedName>
</protein>
<keyword evidence="2" id="KW-1185">Reference proteome</keyword>
<reference evidence="1" key="3">
    <citation type="submission" date="2015-02" db="UniProtKB">
        <authorList>
            <consortium name="EnsemblProtists"/>
        </authorList>
    </citation>
    <scope>IDENTIFICATION</scope>
    <source>
        <strain evidence="1">DAOM BR144</strain>
    </source>
</reference>
<reference evidence="2" key="1">
    <citation type="journal article" date="2010" name="Genome Biol.">
        <title>Genome sequence of the necrotrophic plant pathogen Pythium ultimum reveals original pathogenicity mechanisms and effector repertoire.</title>
        <authorList>
            <person name="Levesque C.A."/>
            <person name="Brouwer H."/>
            <person name="Cano L."/>
            <person name="Hamilton J.P."/>
            <person name="Holt C."/>
            <person name="Huitema E."/>
            <person name="Raffaele S."/>
            <person name="Robideau G.P."/>
            <person name="Thines M."/>
            <person name="Win J."/>
            <person name="Zerillo M.M."/>
            <person name="Beakes G.W."/>
            <person name="Boore J.L."/>
            <person name="Busam D."/>
            <person name="Dumas B."/>
            <person name="Ferriera S."/>
            <person name="Fuerstenberg S.I."/>
            <person name="Gachon C.M."/>
            <person name="Gaulin E."/>
            <person name="Govers F."/>
            <person name="Grenville-Briggs L."/>
            <person name="Horner N."/>
            <person name="Hostetler J."/>
            <person name="Jiang R.H."/>
            <person name="Johnson J."/>
            <person name="Krajaejun T."/>
            <person name="Lin H."/>
            <person name="Meijer H.J."/>
            <person name="Moore B."/>
            <person name="Morris P."/>
            <person name="Phuntmart V."/>
            <person name="Puiu D."/>
            <person name="Shetty J."/>
            <person name="Stajich J.E."/>
            <person name="Tripathy S."/>
            <person name="Wawra S."/>
            <person name="van West P."/>
            <person name="Whitty B.R."/>
            <person name="Coutinho P.M."/>
            <person name="Henrissat B."/>
            <person name="Martin F."/>
            <person name="Thomas P.D."/>
            <person name="Tyler B.M."/>
            <person name="De Vries R.P."/>
            <person name="Kamoun S."/>
            <person name="Yandell M."/>
            <person name="Tisserat N."/>
            <person name="Buell C.R."/>
        </authorList>
    </citation>
    <scope>NUCLEOTIDE SEQUENCE</scope>
    <source>
        <strain evidence="2">DAOM:BR144</strain>
    </source>
</reference>
<accession>K3WR02</accession>
<dbReference type="EMBL" id="GL376629">
    <property type="status" value="NOT_ANNOTATED_CDS"/>
    <property type="molecule type" value="Genomic_DNA"/>
</dbReference>
<evidence type="ECO:0000313" key="1">
    <source>
        <dbReference type="EnsemblProtists" id="PYU1_T007396"/>
    </source>
</evidence>
<evidence type="ECO:0000313" key="2">
    <source>
        <dbReference type="Proteomes" id="UP000019132"/>
    </source>
</evidence>
<reference evidence="2" key="2">
    <citation type="submission" date="2010-04" db="EMBL/GenBank/DDBJ databases">
        <authorList>
            <person name="Buell R."/>
            <person name="Hamilton J."/>
            <person name="Hostetler J."/>
        </authorList>
    </citation>
    <scope>NUCLEOTIDE SEQUENCE [LARGE SCALE GENOMIC DNA]</scope>
    <source>
        <strain evidence="2">DAOM:BR144</strain>
    </source>
</reference>